<evidence type="ECO:0000256" key="1">
    <source>
        <dbReference type="SAM" id="MobiDB-lite"/>
    </source>
</evidence>
<sequence length="214" mass="23683">MSDSIEVKSSETPKVEETLKTPKKRASVFNHITELPDYEDSGPRVDLAQLVTNSHVSLLKRIIELESSLEQLGVSCNDTNGALKTDKELADEIGAKVRGMPAKSDNNKVKMAETLEESKKPEQSGKEPGNFTLPPFPDTSAFMASNQREMIYDLLFYARDQNAELNTMVERLAKDAGVSRNNTEGAPKSHKELADETSAEVRRMKDELAALKKA</sequence>
<comment type="caution">
    <text evidence="2">The sequence shown here is derived from an EMBL/GenBank/DDBJ whole genome shotgun (WGS) entry which is preliminary data.</text>
</comment>
<feature type="region of interest" description="Disordered" evidence="1">
    <location>
        <begin position="113"/>
        <end position="135"/>
    </location>
</feature>
<feature type="compositionally biased region" description="Basic and acidic residues" evidence="1">
    <location>
        <begin position="113"/>
        <end position="125"/>
    </location>
</feature>
<dbReference type="EMBL" id="JBBWRZ010000003">
    <property type="protein sequence ID" value="KAK8239887.1"/>
    <property type="molecule type" value="Genomic_DNA"/>
</dbReference>
<keyword evidence="3" id="KW-1185">Reference proteome</keyword>
<organism evidence="2 3">
    <name type="scientific">Phyllosticta capitalensis</name>
    <dbReference type="NCBI Taxonomy" id="121624"/>
    <lineage>
        <taxon>Eukaryota</taxon>
        <taxon>Fungi</taxon>
        <taxon>Dikarya</taxon>
        <taxon>Ascomycota</taxon>
        <taxon>Pezizomycotina</taxon>
        <taxon>Dothideomycetes</taxon>
        <taxon>Dothideomycetes incertae sedis</taxon>
        <taxon>Botryosphaeriales</taxon>
        <taxon>Phyllostictaceae</taxon>
        <taxon>Phyllosticta</taxon>
    </lineage>
</organism>
<name>A0ABR1YUQ9_9PEZI</name>
<protein>
    <submittedName>
        <fullName evidence="2">Uncharacterized protein</fullName>
    </submittedName>
</protein>
<evidence type="ECO:0000313" key="2">
    <source>
        <dbReference type="EMBL" id="KAK8239887.1"/>
    </source>
</evidence>
<accession>A0ABR1YUQ9</accession>
<proteinExistence type="predicted"/>
<feature type="compositionally biased region" description="Basic and acidic residues" evidence="1">
    <location>
        <begin position="187"/>
        <end position="200"/>
    </location>
</feature>
<feature type="region of interest" description="Disordered" evidence="1">
    <location>
        <begin position="176"/>
        <end position="200"/>
    </location>
</feature>
<reference evidence="2 3" key="1">
    <citation type="submission" date="2024-04" db="EMBL/GenBank/DDBJ databases">
        <title>Phyllosticta paracitricarpa is synonymous to the EU quarantine fungus P. citricarpa based on phylogenomic analyses.</title>
        <authorList>
            <consortium name="Lawrence Berkeley National Laboratory"/>
            <person name="Van Ingen-Buijs V.A."/>
            <person name="Van Westerhoven A.C."/>
            <person name="Haridas S."/>
            <person name="Skiadas P."/>
            <person name="Martin F."/>
            <person name="Groenewald J.Z."/>
            <person name="Crous P.W."/>
            <person name="Seidl M.F."/>
        </authorList>
    </citation>
    <scope>NUCLEOTIDE SEQUENCE [LARGE SCALE GENOMIC DNA]</scope>
    <source>
        <strain evidence="2 3">CBS 123374</strain>
    </source>
</reference>
<dbReference type="Proteomes" id="UP001492380">
    <property type="component" value="Unassembled WGS sequence"/>
</dbReference>
<evidence type="ECO:0000313" key="3">
    <source>
        <dbReference type="Proteomes" id="UP001492380"/>
    </source>
</evidence>
<gene>
    <name evidence="2" type="ORF">HDK90DRAFT_531720</name>
</gene>